<accession>A0A6M2CRK2</accession>
<dbReference type="AlphaFoldDB" id="A0A6M2CRK2"/>
<dbReference type="PANTHER" id="PTHR11717:SF7">
    <property type="entry name" value="LOW MOLECULAR WEIGHT PHOSPHOTYROSINE PROTEIN PHOSPHATASE"/>
    <property type="match status" value="1"/>
</dbReference>
<evidence type="ECO:0000256" key="5">
    <source>
        <dbReference type="ARBA" id="ARBA00022912"/>
    </source>
</evidence>
<dbReference type="InterPro" id="IPR050438">
    <property type="entry name" value="LMW_PTPase"/>
</dbReference>
<dbReference type="InterPro" id="IPR023485">
    <property type="entry name" value="Ptyr_pPase"/>
</dbReference>
<dbReference type="PANTHER" id="PTHR11717">
    <property type="entry name" value="LOW MOLECULAR WEIGHT PROTEIN TYROSINE PHOSPHATASE"/>
    <property type="match status" value="1"/>
</dbReference>
<comment type="function">
    <text evidence="7">Acts on tyrosine phosphorylated proteins, low-MW aryl phosphates and natural and synthetic acyl phosphates.</text>
</comment>
<dbReference type="EC" id="3.1.3.48" evidence="7"/>
<comment type="similarity">
    <text evidence="2 7">Belongs to the low molecular weight phosphotyrosine protein phosphatase family.</text>
</comment>
<dbReference type="EC" id="3.1.3.2" evidence="7"/>
<evidence type="ECO:0000256" key="6">
    <source>
        <dbReference type="PIRSR" id="PIRSR617867-1"/>
    </source>
</evidence>
<dbReference type="GO" id="GO:0005737">
    <property type="term" value="C:cytoplasm"/>
    <property type="evidence" value="ECO:0007669"/>
    <property type="project" value="UniProtKB-SubCell"/>
</dbReference>
<comment type="catalytic activity">
    <reaction evidence="7">
        <text>O-phospho-L-tyrosyl-[protein] + H2O = L-tyrosyl-[protein] + phosphate</text>
        <dbReference type="Rhea" id="RHEA:10684"/>
        <dbReference type="Rhea" id="RHEA-COMP:10136"/>
        <dbReference type="Rhea" id="RHEA-COMP:20101"/>
        <dbReference type="ChEBI" id="CHEBI:15377"/>
        <dbReference type="ChEBI" id="CHEBI:43474"/>
        <dbReference type="ChEBI" id="CHEBI:46858"/>
        <dbReference type="ChEBI" id="CHEBI:61978"/>
        <dbReference type="EC" id="3.1.3.48"/>
    </reaction>
</comment>
<dbReference type="EMBL" id="GHWJ01003367">
    <property type="protein sequence ID" value="NOV36104.1"/>
    <property type="molecule type" value="Transcribed_RNA"/>
</dbReference>
<dbReference type="SUPFAM" id="SSF52788">
    <property type="entry name" value="Phosphotyrosine protein phosphatases I"/>
    <property type="match status" value="1"/>
</dbReference>
<keyword evidence="3 7" id="KW-0963">Cytoplasm</keyword>
<feature type="active site" description="Proton donor" evidence="6">
    <location>
        <position position="155"/>
    </location>
</feature>
<evidence type="ECO:0000313" key="9">
    <source>
        <dbReference type="EMBL" id="NOV36104.1"/>
    </source>
</evidence>
<dbReference type="SMART" id="SM00226">
    <property type="entry name" value="LMWPc"/>
    <property type="match status" value="1"/>
</dbReference>
<dbReference type="GO" id="GO:0004726">
    <property type="term" value="F:non-membrane spanning protein tyrosine phosphatase activity"/>
    <property type="evidence" value="ECO:0007669"/>
    <property type="project" value="InterPro"/>
</dbReference>
<reference evidence="9" key="1">
    <citation type="submission" date="2019-09" db="EMBL/GenBank/DDBJ databases">
        <title>Organ-specific transcriptomic study of the physiology of the cattle tick, Rhipicephalus microplus.</title>
        <authorList>
            <person name="Tirloni L."/>
            <person name="Braz G."/>
            <person name="Gandara A.C.P."/>
            <person name="Sabadin G.A."/>
            <person name="da Silva R.M."/>
            <person name="Guizzo M.G."/>
            <person name="Machado J.A."/>
            <person name="Costa E.P."/>
            <person name="Gomes H.F."/>
            <person name="Moraes J."/>
            <person name="Mota M.B.S."/>
            <person name="Mesquita R.D."/>
            <person name="Alvarenga P.H."/>
            <person name="Alves F."/>
            <person name="Seixas A."/>
            <person name="da Fonseca R.N."/>
            <person name="Fogaca A."/>
            <person name="Logullo C."/>
            <person name="Tanaka A."/>
            <person name="Daffre S."/>
            <person name="Termignoni C."/>
            <person name="Vaz I.S.Jr."/>
            <person name="Oliveira P.L."/>
            <person name="Ribeiro J.M."/>
        </authorList>
    </citation>
    <scope>NUCLEOTIDE SEQUENCE</scope>
    <source>
        <strain evidence="9">Porto Alegre</strain>
    </source>
</reference>
<keyword evidence="5 7" id="KW-0904">Protein phosphatase</keyword>
<comment type="catalytic activity">
    <reaction evidence="7">
        <text>a phosphate monoester + H2O = an alcohol + phosphate</text>
        <dbReference type="Rhea" id="RHEA:15017"/>
        <dbReference type="ChEBI" id="CHEBI:15377"/>
        <dbReference type="ChEBI" id="CHEBI:30879"/>
        <dbReference type="ChEBI" id="CHEBI:43474"/>
        <dbReference type="ChEBI" id="CHEBI:67140"/>
        <dbReference type="EC" id="3.1.3.2"/>
    </reaction>
</comment>
<feature type="active site" description="Nucleophile" evidence="6">
    <location>
        <position position="40"/>
    </location>
</feature>
<dbReference type="VEuPathDB" id="VectorBase:LOC119180572"/>
<keyword evidence="4 7" id="KW-0378">Hydrolase</keyword>
<proteinExistence type="inferred from homology"/>
<sequence>MFFGRAAIFTRKLAPRCCFVALRGLKMSESSESNSVLFVCLGNICRSPIAEAVFKHVAKERGVLDDWTVDSAATGDWHVGCNPDKRALKCLKDHGIDYKHSARQVTTEDFTNFKYIFGMDEDNISTLRELSPKKSTAQIELFGKYDPQGKTIIRDPYYDDGSKGFEDAYEQCLRCSNAFLDRVVS</sequence>
<dbReference type="InterPro" id="IPR017867">
    <property type="entry name" value="Tyr_phospatase_low_mol_wt"/>
</dbReference>
<name>A0A6M2CRK2_RHIMP</name>
<dbReference type="InterPro" id="IPR002115">
    <property type="entry name" value="Tyr_Pase_low_mol_wt_mml"/>
</dbReference>
<evidence type="ECO:0000256" key="4">
    <source>
        <dbReference type="ARBA" id="ARBA00022801"/>
    </source>
</evidence>
<evidence type="ECO:0000256" key="2">
    <source>
        <dbReference type="ARBA" id="ARBA00011063"/>
    </source>
</evidence>
<dbReference type="FunFam" id="3.40.50.2300:FF:000105">
    <property type="entry name" value="Low molecular weight phosphotyrosine protein"/>
    <property type="match status" value="1"/>
</dbReference>
<dbReference type="CDD" id="cd16343">
    <property type="entry name" value="LMWPTP"/>
    <property type="match status" value="1"/>
</dbReference>
<organism evidence="9">
    <name type="scientific">Rhipicephalus microplus</name>
    <name type="common">Cattle tick</name>
    <name type="synonym">Boophilus microplus</name>
    <dbReference type="NCBI Taxonomy" id="6941"/>
    <lineage>
        <taxon>Eukaryota</taxon>
        <taxon>Metazoa</taxon>
        <taxon>Ecdysozoa</taxon>
        <taxon>Arthropoda</taxon>
        <taxon>Chelicerata</taxon>
        <taxon>Arachnida</taxon>
        <taxon>Acari</taxon>
        <taxon>Parasitiformes</taxon>
        <taxon>Ixodida</taxon>
        <taxon>Ixodoidea</taxon>
        <taxon>Ixodidae</taxon>
        <taxon>Rhipicephalinae</taxon>
        <taxon>Rhipicephalus</taxon>
        <taxon>Boophilus</taxon>
    </lineage>
</organism>
<feature type="active site" evidence="6">
    <location>
        <position position="46"/>
    </location>
</feature>
<evidence type="ECO:0000256" key="7">
    <source>
        <dbReference type="RuleBase" id="RU368115"/>
    </source>
</evidence>
<dbReference type="PRINTS" id="PR00720">
    <property type="entry name" value="MAMMALPTPASE"/>
</dbReference>
<dbReference type="OrthoDB" id="3388at2759"/>
<dbReference type="InterPro" id="IPR036196">
    <property type="entry name" value="Ptyr_pPase_sf"/>
</dbReference>
<dbReference type="GO" id="GO:0003993">
    <property type="term" value="F:acid phosphatase activity"/>
    <property type="evidence" value="ECO:0007669"/>
    <property type="project" value="UniProtKB-UniRule"/>
</dbReference>
<dbReference type="Pfam" id="PF01451">
    <property type="entry name" value="LMWPc"/>
    <property type="match status" value="1"/>
</dbReference>
<dbReference type="Gene3D" id="3.40.50.2300">
    <property type="match status" value="1"/>
</dbReference>
<evidence type="ECO:0000259" key="8">
    <source>
        <dbReference type="SMART" id="SM00226"/>
    </source>
</evidence>
<protein>
    <recommendedName>
        <fullName evidence="7">Low molecular weight phosphotyrosine protein phosphatase</fullName>
        <shortName evidence="7">LMW-PTP</shortName>
        <shortName evidence="7">LMW-PTPase</shortName>
        <ecNumber evidence="7">3.1.3.2</ecNumber>
        <ecNumber evidence="7">3.1.3.48</ecNumber>
    </recommendedName>
    <alternativeName>
        <fullName evidence="7">Low molecular weight cytosolic acid phosphatase</fullName>
    </alternativeName>
</protein>
<evidence type="ECO:0000256" key="1">
    <source>
        <dbReference type="ARBA" id="ARBA00004496"/>
    </source>
</evidence>
<dbReference type="PRINTS" id="PR00719">
    <property type="entry name" value="LMWPTPASE"/>
</dbReference>
<feature type="domain" description="Phosphotyrosine protein phosphatase I" evidence="8">
    <location>
        <begin position="34"/>
        <end position="182"/>
    </location>
</feature>
<evidence type="ECO:0000256" key="3">
    <source>
        <dbReference type="ARBA" id="ARBA00022490"/>
    </source>
</evidence>
<comment type="subcellular location">
    <subcellularLocation>
        <location evidence="1 7">Cytoplasm</location>
    </subcellularLocation>
</comment>